<protein>
    <submittedName>
        <fullName evidence="4">Unannotated protein</fullName>
    </submittedName>
</protein>
<evidence type="ECO:0000256" key="2">
    <source>
        <dbReference type="ARBA" id="ARBA00022723"/>
    </source>
</evidence>
<dbReference type="GO" id="GO:0003824">
    <property type="term" value="F:catalytic activity"/>
    <property type="evidence" value="ECO:0007669"/>
    <property type="project" value="InterPro"/>
</dbReference>
<accession>A0A6J7EYQ1</accession>
<proteinExistence type="inferred from homology"/>
<dbReference type="Pfam" id="PF01557">
    <property type="entry name" value="FAA_hydrolase"/>
    <property type="match status" value="1"/>
</dbReference>
<dbReference type="SUPFAM" id="SSF56529">
    <property type="entry name" value="FAH"/>
    <property type="match status" value="1"/>
</dbReference>
<gene>
    <name evidence="4" type="ORF">UFOPK3376_01939</name>
</gene>
<dbReference type="GO" id="GO:0044281">
    <property type="term" value="P:small molecule metabolic process"/>
    <property type="evidence" value="ECO:0007669"/>
    <property type="project" value="UniProtKB-ARBA"/>
</dbReference>
<evidence type="ECO:0000256" key="1">
    <source>
        <dbReference type="ARBA" id="ARBA00010211"/>
    </source>
</evidence>
<dbReference type="GO" id="GO:0046872">
    <property type="term" value="F:metal ion binding"/>
    <property type="evidence" value="ECO:0007669"/>
    <property type="project" value="UniProtKB-KW"/>
</dbReference>
<organism evidence="4">
    <name type="scientific">freshwater metagenome</name>
    <dbReference type="NCBI Taxonomy" id="449393"/>
    <lineage>
        <taxon>unclassified sequences</taxon>
        <taxon>metagenomes</taxon>
        <taxon>ecological metagenomes</taxon>
    </lineage>
</organism>
<dbReference type="EMBL" id="CAFBLP010000050">
    <property type="protein sequence ID" value="CAB4884483.1"/>
    <property type="molecule type" value="Genomic_DNA"/>
</dbReference>
<dbReference type="PANTHER" id="PTHR42796">
    <property type="entry name" value="FUMARYLACETOACETATE HYDROLASE DOMAIN-CONTAINING PROTEIN 2A-RELATED"/>
    <property type="match status" value="1"/>
</dbReference>
<feature type="domain" description="Fumarylacetoacetase-like C-terminal" evidence="3">
    <location>
        <begin position="77"/>
        <end position="277"/>
    </location>
</feature>
<evidence type="ECO:0000313" key="4">
    <source>
        <dbReference type="EMBL" id="CAB4884483.1"/>
    </source>
</evidence>
<name>A0A6J7EYQ1_9ZZZZ</name>
<dbReference type="PANTHER" id="PTHR42796:SF4">
    <property type="entry name" value="FUMARYLACETOACETATE HYDROLASE DOMAIN-CONTAINING PROTEIN 2A"/>
    <property type="match status" value="1"/>
</dbReference>
<dbReference type="InterPro" id="IPR051121">
    <property type="entry name" value="FAH"/>
</dbReference>
<reference evidence="4" key="1">
    <citation type="submission" date="2020-05" db="EMBL/GenBank/DDBJ databases">
        <authorList>
            <person name="Chiriac C."/>
            <person name="Salcher M."/>
            <person name="Ghai R."/>
            <person name="Kavagutti S V."/>
        </authorList>
    </citation>
    <scope>NUCLEOTIDE SEQUENCE</scope>
</reference>
<sequence>MTFRFINSAGRSALVDDHDQWFDLERLTNGAVPADPMAAIANGAALHAAAALLATAAPDGDLATAELQAPVPRPRNCFAVGLNYRSHAAESGMDLPAQPLVFTKFPSCIVGPNESIALRSGSADWEVELVVVIGTGGRDIAPADAWSHVLGLTVGQDISDRALQFASKPPHFDLGKSRDGYGPIGPMLVSTDSFANPDDIALTCDVNGVRRQSDRTSSMIFDVPTLIAYLSGIMTLAAGDIIFTGTPDGVGVASGTFLKPGDVIVSSIDGIGTLTNHCLD</sequence>
<dbReference type="InterPro" id="IPR011234">
    <property type="entry name" value="Fumarylacetoacetase-like_C"/>
</dbReference>
<dbReference type="InterPro" id="IPR036663">
    <property type="entry name" value="Fumarylacetoacetase_C_sf"/>
</dbReference>
<dbReference type="AlphaFoldDB" id="A0A6J7EYQ1"/>
<dbReference type="Gene3D" id="3.90.850.10">
    <property type="entry name" value="Fumarylacetoacetase-like, C-terminal domain"/>
    <property type="match status" value="1"/>
</dbReference>
<evidence type="ECO:0000259" key="3">
    <source>
        <dbReference type="Pfam" id="PF01557"/>
    </source>
</evidence>
<keyword evidence="2" id="KW-0479">Metal-binding</keyword>
<comment type="similarity">
    <text evidence="1">Belongs to the FAH family.</text>
</comment>